<accession>A0ABV0T1Z2</accession>
<dbReference type="Proteomes" id="UP001482620">
    <property type="component" value="Unassembled WGS sequence"/>
</dbReference>
<proteinExistence type="predicted"/>
<comment type="caution">
    <text evidence="1">The sequence shown here is derived from an EMBL/GenBank/DDBJ whole genome shotgun (WGS) entry which is preliminary data.</text>
</comment>
<keyword evidence="2" id="KW-1185">Reference proteome</keyword>
<gene>
    <name evidence="1" type="ORF">ILYODFUR_018931</name>
</gene>
<name>A0ABV0T1Z2_9TELE</name>
<evidence type="ECO:0000313" key="2">
    <source>
        <dbReference type="Proteomes" id="UP001482620"/>
    </source>
</evidence>
<reference evidence="1 2" key="1">
    <citation type="submission" date="2021-06" db="EMBL/GenBank/DDBJ databases">
        <authorList>
            <person name="Palmer J.M."/>
        </authorList>
    </citation>
    <scope>NUCLEOTIDE SEQUENCE [LARGE SCALE GENOMIC DNA]</scope>
    <source>
        <strain evidence="2">if_2019</strain>
        <tissue evidence="1">Muscle</tissue>
    </source>
</reference>
<sequence>MKFRTTRLKYFKIFLVVGEIHSETQLLQLVSEISLEETPAAFKYFLRQHCGYPVETMNSRTVTDDTKKVHENCKPNLDIWKFGSTCKDDTEGTKNTKKCLGTYSFHSKYLGFKWFLSTLEPKYTTPSPVHVFFCIKNLYKECTMLT</sequence>
<evidence type="ECO:0000313" key="1">
    <source>
        <dbReference type="EMBL" id="MEQ2225577.1"/>
    </source>
</evidence>
<protein>
    <submittedName>
        <fullName evidence="1">Uncharacterized protein</fullName>
    </submittedName>
</protein>
<dbReference type="EMBL" id="JAHRIQ010013452">
    <property type="protein sequence ID" value="MEQ2225577.1"/>
    <property type="molecule type" value="Genomic_DNA"/>
</dbReference>
<organism evidence="1 2">
    <name type="scientific">Ilyodon furcidens</name>
    <name type="common">goldbreast splitfin</name>
    <dbReference type="NCBI Taxonomy" id="33524"/>
    <lineage>
        <taxon>Eukaryota</taxon>
        <taxon>Metazoa</taxon>
        <taxon>Chordata</taxon>
        <taxon>Craniata</taxon>
        <taxon>Vertebrata</taxon>
        <taxon>Euteleostomi</taxon>
        <taxon>Actinopterygii</taxon>
        <taxon>Neopterygii</taxon>
        <taxon>Teleostei</taxon>
        <taxon>Neoteleostei</taxon>
        <taxon>Acanthomorphata</taxon>
        <taxon>Ovalentaria</taxon>
        <taxon>Atherinomorphae</taxon>
        <taxon>Cyprinodontiformes</taxon>
        <taxon>Goodeidae</taxon>
        <taxon>Ilyodon</taxon>
    </lineage>
</organism>